<dbReference type="Proteomes" id="UP000001075">
    <property type="component" value="Unassembled WGS sequence"/>
</dbReference>
<reference evidence="2" key="1">
    <citation type="journal article" date="2011" name="Nat. Biotechnol.">
        <title>The genomic sequence of the Chinese hamster ovary (CHO)-K1 cell line.</title>
        <authorList>
            <person name="Xu X."/>
            <person name="Nagarajan H."/>
            <person name="Lewis N.E."/>
            <person name="Pan S."/>
            <person name="Cai Z."/>
            <person name="Liu X."/>
            <person name="Chen W."/>
            <person name="Xie M."/>
            <person name="Wang W."/>
            <person name="Hammond S."/>
            <person name="Andersen M.R."/>
            <person name="Neff N."/>
            <person name="Passarelli B."/>
            <person name="Koh W."/>
            <person name="Fan H.C."/>
            <person name="Wang J."/>
            <person name="Gui Y."/>
            <person name="Lee K.H."/>
            <person name="Betenbaugh M.J."/>
            <person name="Quake S.R."/>
            <person name="Famili I."/>
            <person name="Palsson B.O."/>
            <person name="Wang J."/>
        </authorList>
    </citation>
    <scope>NUCLEOTIDE SEQUENCE [LARGE SCALE GENOMIC DNA]</scope>
    <source>
        <strain evidence="2">CHO K1 cell line</strain>
    </source>
</reference>
<dbReference type="EMBL" id="JH000593">
    <property type="protein sequence ID" value="EGV93196.1"/>
    <property type="molecule type" value="Genomic_DNA"/>
</dbReference>
<organism evidence="1 2">
    <name type="scientific">Cricetulus griseus</name>
    <name type="common">Chinese hamster</name>
    <name type="synonym">Cricetulus barabensis griseus</name>
    <dbReference type="NCBI Taxonomy" id="10029"/>
    <lineage>
        <taxon>Eukaryota</taxon>
        <taxon>Metazoa</taxon>
        <taxon>Chordata</taxon>
        <taxon>Craniata</taxon>
        <taxon>Vertebrata</taxon>
        <taxon>Euteleostomi</taxon>
        <taxon>Mammalia</taxon>
        <taxon>Eutheria</taxon>
        <taxon>Euarchontoglires</taxon>
        <taxon>Glires</taxon>
        <taxon>Rodentia</taxon>
        <taxon>Myomorpha</taxon>
        <taxon>Muroidea</taxon>
        <taxon>Cricetidae</taxon>
        <taxon>Cricetinae</taxon>
        <taxon>Cricetulus</taxon>
    </lineage>
</organism>
<protein>
    <submittedName>
        <fullName evidence="1">Uncharacterized protein</fullName>
    </submittedName>
</protein>
<gene>
    <name evidence="1" type="ORF">I79_012880</name>
</gene>
<proteinExistence type="predicted"/>
<sequence length="78" mass="8693">MTKILACCQDYIDFICSRKISGIQVFRNRISLCSFGAYPGTRSTRDQAGLELRDTPASASRVLGLKACTTNTRLDFLR</sequence>
<name>G3HPZ3_CRIGR</name>
<evidence type="ECO:0000313" key="1">
    <source>
        <dbReference type="EMBL" id="EGV93196.1"/>
    </source>
</evidence>
<dbReference type="InParanoid" id="G3HPZ3"/>
<accession>G3HPZ3</accession>
<dbReference type="AlphaFoldDB" id="G3HPZ3"/>
<evidence type="ECO:0000313" key="2">
    <source>
        <dbReference type="Proteomes" id="UP000001075"/>
    </source>
</evidence>